<evidence type="ECO:0000313" key="5">
    <source>
        <dbReference type="Proteomes" id="UP000287156"/>
    </source>
</evidence>
<dbReference type="GO" id="GO:0042732">
    <property type="term" value="P:D-xylose metabolic process"/>
    <property type="evidence" value="ECO:0007669"/>
    <property type="project" value="UniProtKB-KW"/>
</dbReference>
<keyword evidence="5" id="KW-1185">Reference proteome</keyword>
<protein>
    <submittedName>
        <fullName evidence="4">ROK family protein</fullName>
    </submittedName>
</protein>
<dbReference type="Proteomes" id="UP000287156">
    <property type="component" value="Unassembled WGS sequence"/>
</dbReference>
<reference evidence="4" key="1">
    <citation type="submission" date="2018-12" db="EMBL/GenBank/DDBJ databases">
        <authorList>
            <person name="Sun L."/>
            <person name="Chen Z."/>
        </authorList>
    </citation>
    <scope>NUCLEOTIDE SEQUENCE [LARGE SCALE GENOMIC DNA]</scope>
    <source>
        <strain evidence="4">3-2-2</strain>
    </source>
</reference>
<proteinExistence type="inferred from homology"/>
<comment type="similarity">
    <text evidence="2">Belongs to the ROK (NagC/XylR) family.</text>
</comment>
<evidence type="ECO:0000256" key="3">
    <source>
        <dbReference type="ARBA" id="ARBA00022629"/>
    </source>
</evidence>
<sequence length="405" mass="45231">MIKKQSKNLTQKEKSLKELYLLIKEFGPVTKGCLVQKTGLKQTTCSRFIDELLQEDVIIESGYAESSGGRKPLMYDINPELYFMFGVDISHTEVSVLLIDLSLTIKEHTQLKMNENVTPEVAVNFIEKEIRSLSAGHHLSESDVLGIGIGAVGPLDRENGLILNPLGFPAGWQNVQILDMLHKRLNMKCMLDNRANTALLAEYEKHTQSDYSNVLQILKGVSTQTSIITEGRLVRGTDKLGMFGQGHMIVDIDGRKCICGGYGCLHAYSSIPAIEEDFISRLKRGHASVLRERFTDFDQIKFEDICWAVNEKNDPLACEVIKNAAMYTGIGLSNFINILYPDLIILDGPTYKKMDLFYSTVTEIAAERAKLLNPDHHITFSRGALGENAVAVGAGKMILEYFLYN</sequence>
<comment type="function">
    <text evidence="1">Transcriptional repressor of xylose-utilizing enzymes.</text>
</comment>
<dbReference type="InterPro" id="IPR036388">
    <property type="entry name" value="WH-like_DNA-bd_sf"/>
</dbReference>
<dbReference type="SUPFAM" id="SSF46785">
    <property type="entry name" value="Winged helix' DNA-binding domain"/>
    <property type="match status" value="1"/>
</dbReference>
<dbReference type="SUPFAM" id="SSF53067">
    <property type="entry name" value="Actin-like ATPase domain"/>
    <property type="match status" value="1"/>
</dbReference>
<gene>
    <name evidence="4" type="ORF">D4T97_008595</name>
</gene>
<dbReference type="PANTHER" id="PTHR18964">
    <property type="entry name" value="ROK (REPRESSOR, ORF, KINASE) FAMILY"/>
    <property type="match status" value="1"/>
</dbReference>
<keyword evidence="3" id="KW-0859">Xylose metabolism</keyword>
<name>A0A429Y219_9BACI</name>
<dbReference type="PANTHER" id="PTHR18964:SF149">
    <property type="entry name" value="BIFUNCTIONAL UDP-N-ACETYLGLUCOSAMINE 2-EPIMERASE_N-ACETYLMANNOSAMINE KINASE"/>
    <property type="match status" value="1"/>
</dbReference>
<evidence type="ECO:0000313" key="4">
    <source>
        <dbReference type="EMBL" id="RST75299.1"/>
    </source>
</evidence>
<dbReference type="InterPro" id="IPR043129">
    <property type="entry name" value="ATPase_NBD"/>
</dbReference>
<dbReference type="Gene3D" id="1.10.10.10">
    <property type="entry name" value="Winged helix-like DNA-binding domain superfamily/Winged helix DNA-binding domain"/>
    <property type="match status" value="1"/>
</dbReference>
<dbReference type="InterPro" id="IPR036390">
    <property type="entry name" value="WH_DNA-bd_sf"/>
</dbReference>
<organism evidence="4 5">
    <name type="scientific">Siminovitchia acidinfaciens</name>
    <dbReference type="NCBI Taxonomy" id="2321395"/>
    <lineage>
        <taxon>Bacteria</taxon>
        <taxon>Bacillati</taxon>
        <taxon>Bacillota</taxon>
        <taxon>Bacilli</taxon>
        <taxon>Bacillales</taxon>
        <taxon>Bacillaceae</taxon>
        <taxon>Siminovitchia</taxon>
    </lineage>
</organism>
<comment type="caution">
    <text evidence="4">The sequence shown here is derived from an EMBL/GenBank/DDBJ whole genome shotgun (WGS) entry which is preliminary data.</text>
</comment>
<dbReference type="OrthoDB" id="9796533at2"/>
<dbReference type="EMBL" id="QYTV02000003">
    <property type="protein sequence ID" value="RST75299.1"/>
    <property type="molecule type" value="Genomic_DNA"/>
</dbReference>
<dbReference type="Pfam" id="PF00480">
    <property type="entry name" value="ROK"/>
    <property type="match status" value="1"/>
</dbReference>
<dbReference type="AlphaFoldDB" id="A0A429Y219"/>
<evidence type="ECO:0000256" key="2">
    <source>
        <dbReference type="ARBA" id="ARBA00006479"/>
    </source>
</evidence>
<dbReference type="InterPro" id="IPR000600">
    <property type="entry name" value="ROK"/>
</dbReference>
<dbReference type="Gene3D" id="3.30.420.40">
    <property type="match status" value="2"/>
</dbReference>
<keyword evidence="3" id="KW-0119">Carbohydrate metabolism</keyword>
<evidence type="ECO:0000256" key="1">
    <source>
        <dbReference type="ARBA" id="ARBA00002486"/>
    </source>
</evidence>
<dbReference type="RefSeq" id="WP_126049661.1">
    <property type="nucleotide sequence ID" value="NZ_QYTV02000003.1"/>
</dbReference>
<accession>A0A429Y219</accession>